<protein>
    <submittedName>
        <fullName evidence="1">Uncharacterized protein</fullName>
    </submittedName>
</protein>
<name>A0A329CW15_9BURK</name>
<sequence length="156" mass="17876">MNDEPTSASGVTPIHRFTLEKHHGPYESWPPASRLIVDGQTLPLAIPGYALLFQFDTPSGYLFATDFDCPFEEAAAFVLVSKNLQRVLAVRQIGAPYCSFWLDDIRWTDSTHFIATFADDPNRWLFTIRAYGITWRGLRWLCPRLMMRRIGASRHV</sequence>
<proteinExistence type="predicted"/>
<accession>A0A329CW15</accession>
<organism evidence="1 2">
    <name type="scientific">Paraburkholderia bryophila</name>
    <dbReference type="NCBI Taxonomy" id="420952"/>
    <lineage>
        <taxon>Bacteria</taxon>
        <taxon>Pseudomonadati</taxon>
        <taxon>Pseudomonadota</taxon>
        <taxon>Betaproteobacteria</taxon>
        <taxon>Burkholderiales</taxon>
        <taxon>Burkholderiaceae</taxon>
        <taxon>Paraburkholderia</taxon>
    </lineage>
</organism>
<comment type="caution">
    <text evidence="1">The sequence shown here is derived from an EMBL/GenBank/DDBJ whole genome shotgun (WGS) entry which is preliminary data.</text>
</comment>
<dbReference type="AlphaFoldDB" id="A0A329CW15"/>
<gene>
    <name evidence="1" type="ORF">BX591_10198</name>
</gene>
<reference evidence="1 2" key="1">
    <citation type="submission" date="2018-06" db="EMBL/GenBank/DDBJ databases">
        <title>Genomic Encyclopedia of Type Strains, Phase III (KMG-III): the genomes of soil and plant-associated and newly described type strains.</title>
        <authorList>
            <person name="Whitman W."/>
        </authorList>
    </citation>
    <scope>NUCLEOTIDE SEQUENCE [LARGE SCALE GENOMIC DNA]</scope>
    <source>
        <strain evidence="1 2">LMG 23644</strain>
    </source>
</reference>
<dbReference type="Proteomes" id="UP000248918">
    <property type="component" value="Unassembled WGS sequence"/>
</dbReference>
<dbReference type="EMBL" id="QLTK01000001">
    <property type="protein sequence ID" value="RAS38769.1"/>
    <property type="molecule type" value="Genomic_DNA"/>
</dbReference>
<dbReference type="RefSeq" id="WP_244146913.1">
    <property type="nucleotide sequence ID" value="NZ_CADFFP010000004.1"/>
</dbReference>
<evidence type="ECO:0000313" key="1">
    <source>
        <dbReference type="EMBL" id="RAS38769.1"/>
    </source>
</evidence>
<evidence type="ECO:0000313" key="2">
    <source>
        <dbReference type="Proteomes" id="UP000248918"/>
    </source>
</evidence>